<proteinExistence type="predicted"/>
<evidence type="ECO:0000313" key="2">
    <source>
        <dbReference type="EMBL" id="CAB3809119.1"/>
    </source>
</evidence>
<name>A0A6J5H0J4_9BURK</name>
<sequence length="73" mass="7910">MHANPVEYAGATIVPVASLSASGYAAIAIVTTGLGKQRAYGPLKHFPTEKAACEYAVSYAKSRLDRRWRRGEK</sequence>
<accession>A0A6J5H0J4</accession>
<keyword evidence="1" id="KW-0812">Transmembrane</keyword>
<keyword evidence="3" id="KW-1185">Reference proteome</keyword>
<keyword evidence="1" id="KW-0472">Membrane</keyword>
<keyword evidence="1" id="KW-1133">Transmembrane helix</keyword>
<dbReference type="AlphaFoldDB" id="A0A6J5H0J4"/>
<organism evidence="2 3">
    <name type="scientific">Paraburkholderia fynbosensis</name>
    <dbReference type="NCBI Taxonomy" id="1200993"/>
    <lineage>
        <taxon>Bacteria</taxon>
        <taxon>Pseudomonadati</taxon>
        <taxon>Pseudomonadota</taxon>
        <taxon>Betaproteobacteria</taxon>
        <taxon>Burkholderiales</taxon>
        <taxon>Burkholderiaceae</taxon>
        <taxon>Paraburkholderia</taxon>
    </lineage>
</organism>
<reference evidence="2 3" key="1">
    <citation type="submission" date="2020-04" db="EMBL/GenBank/DDBJ databases">
        <authorList>
            <person name="De Canck E."/>
        </authorList>
    </citation>
    <scope>NUCLEOTIDE SEQUENCE [LARGE SCALE GENOMIC DNA]</scope>
    <source>
        <strain evidence="2 3">LMG 27177</strain>
    </source>
</reference>
<gene>
    <name evidence="2" type="ORF">LMG27177_06719</name>
</gene>
<feature type="transmembrane region" description="Helical" evidence="1">
    <location>
        <begin position="12"/>
        <end position="34"/>
    </location>
</feature>
<dbReference type="Proteomes" id="UP000494252">
    <property type="component" value="Unassembled WGS sequence"/>
</dbReference>
<dbReference type="EMBL" id="CADIKI010000028">
    <property type="protein sequence ID" value="CAB3809119.1"/>
    <property type="molecule type" value="Genomic_DNA"/>
</dbReference>
<evidence type="ECO:0000313" key="3">
    <source>
        <dbReference type="Proteomes" id="UP000494252"/>
    </source>
</evidence>
<protein>
    <submittedName>
        <fullName evidence="2">Uncharacterized protein</fullName>
    </submittedName>
</protein>
<evidence type="ECO:0000256" key="1">
    <source>
        <dbReference type="SAM" id="Phobius"/>
    </source>
</evidence>